<organism evidence="1 2">
    <name type="scientific">Candidatus Roizmanbacteria bacterium CG11_big_fil_rev_8_21_14_0_20_36_8</name>
    <dbReference type="NCBI Taxonomy" id="1974856"/>
    <lineage>
        <taxon>Bacteria</taxon>
        <taxon>Candidatus Roizmaniibacteriota</taxon>
    </lineage>
</organism>
<sequence>MFGIKTKLKKLFRNKFITSFTNNGKVSDLMNAFQADEFGHECNIENADLGYGWIHYGLIRQQKPKNILCVGSRHGFIPAVLAQACKDNGFGHVDFVDAGFDSDKKGGWTGVGYWRTKIGRECFKDFGLGDYITLGSFLV</sequence>
<gene>
    <name evidence="1" type="ORF">COV58_02855</name>
</gene>
<protein>
    <submittedName>
        <fullName evidence="1">Uncharacterized protein</fullName>
    </submittedName>
</protein>
<dbReference type="Proteomes" id="UP000231056">
    <property type="component" value="Unassembled WGS sequence"/>
</dbReference>
<dbReference type="AlphaFoldDB" id="A0A2M6ITX8"/>
<reference evidence="1 2" key="1">
    <citation type="submission" date="2017-09" db="EMBL/GenBank/DDBJ databases">
        <title>Depth-based differentiation of microbial function through sediment-hosted aquifers and enrichment of novel symbionts in the deep terrestrial subsurface.</title>
        <authorList>
            <person name="Probst A.J."/>
            <person name="Ladd B."/>
            <person name="Jarett J.K."/>
            <person name="Geller-Mcgrath D.E."/>
            <person name="Sieber C.M."/>
            <person name="Emerson J.B."/>
            <person name="Anantharaman K."/>
            <person name="Thomas B.C."/>
            <person name="Malmstrom R."/>
            <person name="Stieglmeier M."/>
            <person name="Klingl A."/>
            <person name="Woyke T."/>
            <person name="Ryan C.M."/>
            <person name="Banfield J.F."/>
        </authorList>
    </citation>
    <scope>NUCLEOTIDE SEQUENCE [LARGE SCALE GENOMIC DNA]</scope>
    <source>
        <strain evidence="1">CG11_big_fil_rev_8_21_14_0_20_36_8</strain>
    </source>
</reference>
<proteinExistence type="predicted"/>
<dbReference type="InterPro" id="IPR029063">
    <property type="entry name" value="SAM-dependent_MTases_sf"/>
</dbReference>
<name>A0A2M6ITX8_9BACT</name>
<evidence type="ECO:0000313" key="2">
    <source>
        <dbReference type="Proteomes" id="UP000231056"/>
    </source>
</evidence>
<comment type="caution">
    <text evidence="1">The sequence shown here is derived from an EMBL/GenBank/DDBJ whole genome shotgun (WGS) entry which is preliminary data.</text>
</comment>
<accession>A0A2M6ITX8</accession>
<evidence type="ECO:0000313" key="1">
    <source>
        <dbReference type="EMBL" id="PIQ73379.1"/>
    </source>
</evidence>
<dbReference type="Gene3D" id="3.40.50.150">
    <property type="entry name" value="Vaccinia Virus protein VP39"/>
    <property type="match status" value="1"/>
</dbReference>
<dbReference type="EMBL" id="PCVM01000065">
    <property type="protein sequence ID" value="PIQ73379.1"/>
    <property type="molecule type" value="Genomic_DNA"/>
</dbReference>